<sequence length="114" mass="12919">MKELSIQIKVHPVTKMRQEVYHFTAEEFEFSPLAEISEAGCCFNCDKDIVISLPPSEVTREFIAGRLAVVEFADTKRRVFRVGDKRIPAIVSVSPHLNTATLRIECKMLQSPLL</sequence>
<dbReference type="RefSeq" id="WP_106040694.1">
    <property type="nucleotide sequence ID" value="NZ_CP027231.1"/>
</dbReference>
<name>A0ABM6T6Q8_9BACE</name>
<evidence type="ECO:0000313" key="2">
    <source>
        <dbReference type="Proteomes" id="UP000238304"/>
    </source>
</evidence>
<evidence type="ECO:0008006" key="3">
    <source>
        <dbReference type="Google" id="ProtNLM"/>
    </source>
</evidence>
<accession>A0ABM6T6Q8</accession>
<reference evidence="1 2" key="1">
    <citation type="submission" date="2018-02" db="EMBL/GenBank/DDBJ databases">
        <authorList>
            <person name="Holder M.E."/>
            <person name="Ajami N.J."/>
            <person name="Petrosino J.F."/>
        </authorList>
    </citation>
    <scope>NUCLEOTIDE SEQUENCE [LARGE SCALE GENOMIC DNA]</scope>
    <source>
        <strain evidence="1 2">ATCC 33285</strain>
    </source>
</reference>
<organism evidence="1 2">
    <name type="scientific">Bacteroides zoogleoformans</name>
    <dbReference type="NCBI Taxonomy" id="28119"/>
    <lineage>
        <taxon>Bacteria</taxon>
        <taxon>Pseudomonadati</taxon>
        <taxon>Bacteroidota</taxon>
        <taxon>Bacteroidia</taxon>
        <taxon>Bacteroidales</taxon>
        <taxon>Bacteroidaceae</taxon>
        <taxon>Bacteroides</taxon>
    </lineage>
</organism>
<protein>
    <recommendedName>
        <fullName evidence="3">PilZ domain-containing protein</fullName>
    </recommendedName>
</protein>
<keyword evidence="2" id="KW-1185">Reference proteome</keyword>
<dbReference type="EMBL" id="CP027231">
    <property type="protein sequence ID" value="AVM52363.1"/>
    <property type="molecule type" value="Genomic_DNA"/>
</dbReference>
<dbReference type="Proteomes" id="UP000238304">
    <property type="component" value="Chromosome"/>
</dbReference>
<gene>
    <name evidence="1" type="ORF">C4H11_04860</name>
</gene>
<evidence type="ECO:0000313" key="1">
    <source>
        <dbReference type="EMBL" id="AVM52363.1"/>
    </source>
</evidence>
<proteinExistence type="predicted"/>